<dbReference type="PANTHER" id="PTHR10845">
    <property type="entry name" value="REGULATOR OF G PROTEIN SIGNALING"/>
    <property type="match status" value="1"/>
</dbReference>
<protein>
    <submittedName>
        <fullName evidence="3">Predicted protein</fullName>
    </submittedName>
</protein>
<dbReference type="SUPFAM" id="SSF55961">
    <property type="entry name" value="Bet v1-like"/>
    <property type="match status" value="1"/>
</dbReference>
<dbReference type="Gene3D" id="1.10.167.10">
    <property type="entry name" value="Regulator of G-protein Signalling 4, domain 2"/>
    <property type="match status" value="1"/>
</dbReference>
<dbReference type="InParanoid" id="D2VW84"/>
<dbReference type="PROSITE" id="PS50132">
    <property type="entry name" value="RGS"/>
    <property type="match status" value="1"/>
</dbReference>
<dbReference type="Proteomes" id="UP000006671">
    <property type="component" value="Unassembled WGS sequence"/>
</dbReference>
<accession>D2VW84</accession>
<dbReference type="Gene3D" id="3.30.530.20">
    <property type="match status" value="1"/>
</dbReference>
<name>D2VW84_NAEGR</name>
<dbReference type="KEGG" id="ngr:NAEGRDRAFT_73291"/>
<organism evidence="4">
    <name type="scientific">Naegleria gruberi</name>
    <name type="common">Amoeba</name>
    <dbReference type="NCBI Taxonomy" id="5762"/>
    <lineage>
        <taxon>Eukaryota</taxon>
        <taxon>Discoba</taxon>
        <taxon>Heterolobosea</taxon>
        <taxon>Tetramitia</taxon>
        <taxon>Eutetramitia</taxon>
        <taxon>Vahlkampfiidae</taxon>
        <taxon>Naegleria</taxon>
    </lineage>
</organism>
<dbReference type="SUPFAM" id="SSF48097">
    <property type="entry name" value="Regulator of G-protein signaling, RGS"/>
    <property type="match status" value="1"/>
</dbReference>
<dbReference type="InterPro" id="IPR036305">
    <property type="entry name" value="RGS_sf"/>
</dbReference>
<feature type="domain" description="RGS" evidence="2">
    <location>
        <begin position="51"/>
        <end position="213"/>
    </location>
</feature>
<reference evidence="3 4" key="1">
    <citation type="journal article" date="2010" name="Cell">
        <title>The genome of Naegleria gruberi illuminates early eukaryotic versatility.</title>
        <authorList>
            <person name="Fritz-Laylin L.K."/>
            <person name="Prochnik S.E."/>
            <person name="Ginger M.L."/>
            <person name="Dacks J.B."/>
            <person name="Carpenter M.L."/>
            <person name="Field M.C."/>
            <person name="Kuo A."/>
            <person name="Paredez A."/>
            <person name="Chapman J."/>
            <person name="Pham J."/>
            <person name="Shu S."/>
            <person name="Neupane R."/>
            <person name="Cipriano M."/>
            <person name="Mancuso J."/>
            <person name="Tu H."/>
            <person name="Salamov A."/>
            <person name="Lindquist E."/>
            <person name="Shapiro H."/>
            <person name="Lucas S."/>
            <person name="Grigoriev I.V."/>
            <person name="Cande W.Z."/>
            <person name="Fulton C."/>
            <person name="Rokhsar D.S."/>
            <person name="Dawson S.C."/>
        </authorList>
    </citation>
    <scope>NUCLEOTIDE SEQUENCE [LARGE SCALE GENOMIC DNA]</scope>
    <source>
        <strain evidence="3 4">NEG-M</strain>
    </source>
</reference>
<evidence type="ECO:0000259" key="2">
    <source>
        <dbReference type="PROSITE" id="PS50132"/>
    </source>
</evidence>
<dbReference type="AlphaFoldDB" id="D2VW84"/>
<evidence type="ECO:0000313" key="4">
    <source>
        <dbReference type="Proteomes" id="UP000006671"/>
    </source>
</evidence>
<dbReference type="PANTHER" id="PTHR10845:SF192">
    <property type="entry name" value="DOUBLE HIT, ISOFORM B"/>
    <property type="match status" value="1"/>
</dbReference>
<feature type="compositionally biased region" description="Low complexity" evidence="1">
    <location>
        <begin position="12"/>
        <end position="40"/>
    </location>
</feature>
<dbReference type="InterPro" id="IPR016137">
    <property type="entry name" value="RGS"/>
</dbReference>
<evidence type="ECO:0000313" key="3">
    <source>
        <dbReference type="EMBL" id="EFC38968.1"/>
    </source>
</evidence>
<keyword evidence="4" id="KW-1185">Reference proteome</keyword>
<dbReference type="InterPro" id="IPR023393">
    <property type="entry name" value="START-like_dom_sf"/>
</dbReference>
<dbReference type="GeneID" id="8853998"/>
<dbReference type="Pfam" id="PF00615">
    <property type="entry name" value="RGS"/>
    <property type="match status" value="1"/>
</dbReference>
<feature type="region of interest" description="Disordered" evidence="1">
    <location>
        <begin position="1"/>
        <end position="40"/>
    </location>
</feature>
<dbReference type="InterPro" id="IPR044926">
    <property type="entry name" value="RGS_subdomain_2"/>
</dbReference>
<dbReference type="RefSeq" id="XP_002671712.1">
    <property type="nucleotide sequence ID" value="XM_002671666.1"/>
</dbReference>
<sequence>MKFKRNKTLDETVVSPSSSTPTNTSSSSTSSSKKRPSSVNSDFDVSNYAIVFEEMMDSKETRDLFYEYLQLNRSVESLMFMNQVEEYRAEYNKKFENVICGENVDKKQVHTKIVEIYSKARGILDQFVFQGGQFELNLAFANKDKIRELWETKVCESFEKLDKERLEVEKLSKIISMLETDTLFGLAMFSVNLDLRFDQFPRFSRSEMLMKFLESKGERFTRAIATDISKGFQLDIRFKPHHLQDSTIDDKFIYFGFTLAEDTPDWELTYSDKKNTCELYQSKTSYVFDTETLKGLRLSKVVTRVPYPIEEVWACFWNIDLHKVIDPMGGAETFKLMDYISPVSEAEGKPNYSNQQVSCCTKFPIPFMKKRDLPITMTAIRDPELNMIMVAGHTCSLIETREDCIPAQLMFYYMFYKVSDNETRFIHTVYTDLKLPLNPSLMLKVIMLKRAKDYKKGFEQQITRLRKEKSTKDGLMDTSQFVDAMKYNLAIEENTKLYPNRSWYNEWLQLREKRLSLNMSDAKSN</sequence>
<proteinExistence type="predicted"/>
<gene>
    <name evidence="3" type="ORF">NAEGRDRAFT_73291</name>
</gene>
<dbReference type="EMBL" id="GG738903">
    <property type="protein sequence ID" value="EFC38968.1"/>
    <property type="molecule type" value="Genomic_DNA"/>
</dbReference>
<dbReference type="VEuPathDB" id="AmoebaDB:NAEGRDRAFT_73291"/>
<evidence type="ECO:0000256" key="1">
    <source>
        <dbReference type="SAM" id="MobiDB-lite"/>
    </source>
</evidence>